<dbReference type="GO" id="GO:0003700">
    <property type="term" value="F:DNA-binding transcription factor activity"/>
    <property type="evidence" value="ECO:0007669"/>
    <property type="project" value="InterPro"/>
</dbReference>
<sequence>MKYNKNIFCEDIAIGYESLELSPEAQRYLETDGVNLIAATMHQEDWFGMSWDDMFQECLIAATKAIIRYDGAKYYTKMSTYIVKAVQRTILMERRRMASKKAAARRNEFSFEASEIIYDDAERRLDSIIWKTRSEWLDWAVGDPETGLTDEERQVVQFTRRGFSQTEISKTMGFSQSEVSKRKTSSVQKLQNRLGKMIKEGTVTCV</sequence>
<feature type="domain" description="RNA polymerase sigma-70 region 4" evidence="1">
    <location>
        <begin position="147"/>
        <end position="191"/>
    </location>
</feature>
<dbReference type="InterPro" id="IPR014284">
    <property type="entry name" value="RNA_pol_sigma-70_dom"/>
</dbReference>
<dbReference type="Proteomes" id="UP000434475">
    <property type="component" value="Unassembled WGS sequence"/>
</dbReference>
<dbReference type="InterPro" id="IPR007630">
    <property type="entry name" value="RNA_pol_sigma70_r4"/>
</dbReference>
<evidence type="ECO:0000313" key="2">
    <source>
        <dbReference type="EMBL" id="MSB21783.1"/>
    </source>
</evidence>
<dbReference type="Gene3D" id="1.10.10.10">
    <property type="entry name" value="Winged helix-like DNA-binding domain superfamily/Winged helix DNA-binding domain"/>
    <property type="match status" value="1"/>
</dbReference>
<dbReference type="InterPro" id="IPR036388">
    <property type="entry name" value="WH-like_DNA-bd_sf"/>
</dbReference>
<name>A0A6I2R8F1_FLAPL</name>
<dbReference type="Gene3D" id="1.10.1740.10">
    <property type="match status" value="1"/>
</dbReference>
<comment type="caution">
    <text evidence="2">The sequence shown here is derived from an EMBL/GenBank/DDBJ whole genome shotgun (WGS) entry which is preliminary data.</text>
</comment>
<dbReference type="SUPFAM" id="SSF88659">
    <property type="entry name" value="Sigma3 and sigma4 domains of RNA polymerase sigma factors"/>
    <property type="match status" value="1"/>
</dbReference>
<gene>
    <name evidence="2" type="ORF">GKE97_20095</name>
</gene>
<evidence type="ECO:0000259" key="1">
    <source>
        <dbReference type="Pfam" id="PF04545"/>
    </source>
</evidence>
<accession>A0A6I2R8F1</accession>
<dbReference type="InterPro" id="IPR013325">
    <property type="entry name" value="RNA_pol_sigma_r2"/>
</dbReference>
<protein>
    <submittedName>
        <fullName evidence="2">Sigma-70 family RNA polymerase sigma factor</fullName>
    </submittedName>
</protein>
<dbReference type="SUPFAM" id="SSF88946">
    <property type="entry name" value="Sigma2 domain of RNA polymerase sigma factors"/>
    <property type="match status" value="1"/>
</dbReference>
<dbReference type="EMBL" id="WKPR01000027">
    <property type="protein sequence ID" value="MSB21783.1"/>
    <property type="molecule type" value="Genomic_DNA"/>
</dbReference>
<dbReference type="GO" id="GO:0006352">
    <property type="term" value="P:DNA-templated transcription initiation"/>
    <property type="evidence" value="ECO:0007669"/>
    <property type="project" value="InterPro"/>
</dbReference>
<proteinExistence type="predicted"/>
<dbReference type="Pfam" id="PF04545">
    <property type="entry name" value="Sigma70_r4"/>
    <property type="match status" value="1"/>
</dbReference>
<dbReference type="InterPro" id="IPR013324">
    <property type="entry name" value="RNA_pol_sigma_r3/r4-like"/>
</dbReference>
<evidence type="ECO:0000313" key="3">
    <source>
        <dbReference type="Proteomes" id="UP000434475"/>
    </source>
</evidence>
<dbReference type="NCBIfam" id="TIGR02937">
    <property type="entry name" value="sigma70-ECF"/>
    <property type="match status" value="1"/>
</dbReference>
<reference evidence="2 3" key="1">
    <citation type="journal article" date="2019" name="Nat. Med.">
        <title>A library of human gut bacterial isolates paired with longitudinal multiomics data enables mechanistic microbiome research.</title>
        <authorList>
            <person name="Poyet M."/>
            <person name="Groussin M."/>
            <person name="Gibbons S.M."/>
            <person name="Avila-Pacheco J."/>
            <person name="Jiang X."/>
            <person name="Kearney S.M."/>
            <person name="Perrotta A.R."/>
            <person name="Berdy B."/>
            <person name="Zhao S."/>
            <person name="Lieberman T.D."/>
            <person name="Swanson P.K."/>
            <person name="Smith M."/>
            <person name="Roesemann S."/>
            <person name="Alexander J.E."/>
            <person name="Rich S.A."/>
            <person name="Livny J."/>
            <person name="Vlamakis H."/>
            <person name="Clish C."/>
            <person name="Bullock K."/>
            <person name="Deik A."/>
            <person name="Scott J."/>
            <person name="Pierce K.A."/>
            <person name="Xavier R.J."/>
            <person name="Alm E.J."/>
        </authorList>
    </citation>
    <scope>NUCLEOTIDE SEQUENCE [LARGE SCALE GENOMIC DNA]</scope>
    <source>
        <strain evidence="2 3">BIOML-A2</strain>
    </source>
</reference>
<organism evidence="2 3">
    <name type="scientific">Flavonifractor plautii</name>
    <name type="common">Fusobacterium plautii</name>
    <dbReference type="NCBI Taxonomy" id="292800"/>
    <lineage>
        <taxon>Bacteria</taxon>
        <taxon>Bacillati</taxon>
        <taxon>Bacillota</taxon>
        <taxon>Clostridia</taxon>
        <taxon>Eubacteriales</taxon>
        <taxon>Oscillospiraceae</taxon>
        <taxon>Flavonifractor</taxon>
    </lineage>
</organism>
<dbReference type="RefSeq" id="WP_108981921.1">
    <property type="nucleotide sequence ID" value="NZ_JAQLWY010000025.1"/>
</dbReference>
<dbReference type="AlphaFoldDB" id="A0A6I2R8F1"/>